<dbReference type="OrthoDB" id="202203at2759"/>
<keyword evidence="3" id="KW-0274">FAD</keyword>
<dbReference type="PANTHER" id="PTHR43735">
    <property type="entry name" value="APOPTOSIS-INDUCING FACTOR 1"/>
    <property type="match status" value="1"/>
</dbReference>
<dbReference type="Gene3D" id="3.50.50.100">
    <property type="match status" value="1"/>
</dbReference>
<dbReference type="InterPro" id="IPR023753">
    <property type="entry name" value="FAD/NAD-binding_dom"/>
</dbReference>
<dbReference type="PRINTS" id="PR00469">
    <property type="entry name" value="PNDRDTASEII"/>
</dbReference>
<proteinExistence type="inferred from homology"/>
<dbReference type="InterPro" id="IPR036188">
    <property type="entry name" value="FAD/NAD-bd_sf"/>
</dbReference>
<dbReference type="Proteomes" id="UP001150569">
    <property type="component" value="Unassembled WGS sequence"/>
</dbReference>
<keyword evidence="2" id="KW-0285">Flavoprotein</keyword>
<comment type="similarity">
    <text evidence="1">Belongs to the FAD-dependent oxidoreductase family.</text>
</comment>
<keyword evidence="4" id="KW-0560">Oxidoreductase</keyword>
<dbReference type="PANTHER" id="PTHR43735:SF3">
    <property type="entry name" value="FERROPTOSIS SUPPRESSOR PROTEIN 1"/>
    <property type="match status" value="1"/>
</dbReference>
<feature type="domain" description="FAD/NAD(P)-binding" evidence="5">
    <location>
        <begin position="16"/>
        <end position="323"/>
    </location>
</feature>
<reference evidence="6" key="1">
    <citation type="submission" date="2022-07" db="EMBL/GenBank/DDBJ databases">
        <title>Phylogenomic reconstructions and comparative analyses of Kickxellomycotina fungi.</title>
        <authorList>
            <person name="Reynolds N.K."/>
            <person name="Stajich J.E."/>
            <person name="Barry K."/>
            <person name="Grigoriev I.V."/>
            <person name="Crous P."/>
            <person name="Smith M.E."/>
        </authorList>
    </citation>
    <scope>NUCLEOTIDE SEQUENCE</scope>
    <source>
        <strain evidence="6">RSA 861</strain>
    </source>
</reference>
<name>A0A9W8DZZ9_9FUNG</name>
<evidence type="ECO:0000256" key="4">
    <source>
        <dbReference type="ARBA" id="ARBA00023002"/>
    </source>
</evidence>
<evidence type="ECO:0000256" key="3">
    <source>
        <dbReference type="ARBA" id="ARBA00022827"/>
    </source>
</evidence>
<comment type="caution">
    <text evidence="6">The sequence shown here is derived from an EMBL/GenBank/DDBJ whole genome shotgun (WGS) entry which is preliminary data.</text>
</comment>
<dbReference type="GO" id="GO:0050660">
    <property type="term" value="F:flavin adenine dinucleotide binding"/>
    <property type="evidence" value="ECO:0007669"/>
    <property type="project" value="TreeGrafter"/>
</dbReference>
<evidence type="ECO:0000313" key="6">
    <source>
        <dbReference type="EMBL" id="KAJ1925961.1"/>
    </source>
</evidence>
<accession>A0A9W8DZZ9</accession>
<gene>
    <name evidence="6" type="ORF">IWQ60_004222</name>
</gene>
<organism evidence="6 7">
    <name type="scientific">Tieghemiomyces parasiticus</name>
    <dbReference type="NCBI Taxonomy" id="78921"/>
    <lineage>
        <taxon>Eukaryota</taxon>
        <taxon>Fungi</taxon>
        <taxon>Fungi incertae sedis</taxon>
        <taxon>Zoopagomycota</taxon>
        <taxon>Kickxellomycotina</taxon>
        <taxon>Dimargaritomycetes</taxon>
        <taxon>Dimargaritales</taxon>
        <taxon>Dimargaritaceae</taxon>
        <taxon>Tieghemiomyces</taxon>
    </lineage>
</organism>
<dbReference type="GO" id="GO:0004174">
    <property type="term" value="F:electron-transferring-flavoprotein dehydrogenase activity"/>
    <property type="evidence" value="ECO:0007669"/>
    <property type="project" value="TreeGrafter"/>
</dbReference>
<dbReference type="EMBL" id="JANBPT010000198">
    <property type="protein sequence ID" value="KAJ1925961.1"/>
    <property type="molecule type" value="Genomic_DNA"/>
</dbReference>
<evidence type="ECO:0000256" key="2">
    <source>
        <dbReference type="ARBA" id="ARBA00022630"/>
    </source>
</evidence>
<evidence type="ECO:0000259" key="5">
    <source>
        <dbReference type="Pfam" id="PF07992"/>
    </source>
</evidence>
<keyword evidence="7" id="KW-1185">Reference proteome</keyword>
<protein>
    <recommendedName>
        <fullName evidence="5">FAD/NAD(P)-binding domain-containing protein</fullName>
    </recommendedName>
</protein>
<dbReference type="SUPFAM" id="SSF51905">
    <property type="entry name" value="FAD/NAD(P)-binding domain"/>
    <property type="match status" value="1"/>
</dbReference>
<evidence type="ECO:0000313" key="7">
    <source>
        <dbReference type="Proteomes" id="UP001150569"/>
    </source>
</evidence>
<dbReference type="GO" id="GO:0005737">
    <property type="term" value="C:cytoplasm"/>
    <property type="evidence" value="ECO:0007669"/>
    <property type="project" value="TreeGrafter"/>
</dbReference>
<dbReference type="AlphaFoldDB" id="A0A9W8DZZ9"/>
<dbReference type="PRINTS" id="PR00368">
    <property type="entry name" value="FADPNR"/>
</dbReference>
<sequence>MSVMSAAGIPPSTKVYNILIVGGSKAGVTLAMELERLTAHLPVRITILEKREAYFHTVGALRAVVQKNVARKLWIPYDNLFKNNGRYGHTVIQGVLTRVFPFHVEYATIEAPVNFLPFDYLVLATGSTYPDPAKMNSFTAAQGIEISLLYYQSIREAARVLLIGGGPVGVELAGEIATEYPEKRVILVHNQSKLFLDDYKDSFRDRAREELEALGVQVILNEKVILPEEKGLEPGYGTRILRTASGRAIESDLQFCCTGISVDTHFMQSLADNLVQIVDPNTNHLRVRLTLQLRDPRFPHIFAIGDVNDHPCFKLAVHAAAQARVTARNLKHLIEHDVSHQRRDLARMAPLRLEEYRDKANLMTVSIGRHRGVTQSRFGLVFGNWYSRIFKPTKATVVDTRWKDLHAAKDAANWLSEDN</sequence>
<dbReference type="Pfam" id="PF07992">
    <property type="entry name" value="Pyr_redox_2"/>
    <property type="match status" value="1"/>
</dbReference>
<evidence type="ECO:0000256" key="1">
    <source>
        <dbReference type="ARBA" id="ARBA00006442"/>
    </source>
</evidence>